<proteinExistence type="predicted"/>
<feature type="compositionally biased region" description="Polar residues" evidence="3">
    <location>
        <begin position="25"/>
        <end position="38"/>
    </location>
</feature>
<keyword evidence="1 2" id="KW-0694">RNA-binding</keyword>
<dbReference type="InterPro" id="IPR001890">
    <property type="entry name" value="RNA-binding_CRM"/>
</dbReference>
<gene>
    <name evidence="5" type="ORF">RHGRI_028279</name>
</gene>
<feature type="compositionally biased region" description="Low complexity" evidence="3">
    <location>
        <begin position="14"/>
        <end position="24"/>
    </location>
</feature>
<dbReference type="AlphaFoldDB" id="A0AAV6IL49"/>
<evidence type="ECO:0000256" key="3">
    <source>
        <dbReference type="SAM" id="MobiDB-lite"/>
    </source>
</evidence>
<dbReference type="GO" id="GO:0003723">
    <property type="term" value="F:RNA binding"/>
    <property type="evidence" value="ECO:0007669"/>
    <property type="project" value="UniProtKB-UniRule"/>
</dbReference>
<dbReference type="EMBL" id="JACTNZ010000010">
    <property type="protein sequence ID" value="KAG5527329.1"/>
    <property type="molecule type" value="Genomic_DNA"/>
</dbReference>
<comment type="caution">
    <text evidence="5">The sequence shown here is derived from an EMBL/GenBank/DDBJ whole genome shotgun (WGS) entry which is preliminary data.</text>
</comment>
<sequence>MHFLSMKARERSGFDSSSFNSNDGTDASTACPETNQQDMLRDSPLLRLDKVDEFNITEPEPVSELEHEENRLLMGSNGLGVDAQSATCPDDPGFTVLSRTSPCGVPVRAVWFSNRERFLLRKQALKMKKRPVLAVGKSNIVTGVAKTIKTHFQRHPLAIVNVKGRAKGTSVQELVSKLEEATGAVLVSHEINKVILYRGWGAEVEPGQTVERNDIKDAVKTSVGRKGEFRPIISPELLDAIRLESYISLLSISLKLVALLNVSISFSHMMQSLKLHVLKLTGNVDELMLQLGKDKETNKPAKRANFQLVSNLMLSSSNIPTLFIL</sequence>
<evidence type="ECO:0000259" key="4">
    <source>
        <dbReference type="PROSITE" id="PS51295"/>
    </source>
</evidence>
<reference evidence="5" key="1">
    <citation type="submission" date="2020-08" db="EMBL/GenBank/DDBJ databases">
        <title>Plant Genome Project.</title>
        <authorList>
            <person name="Zhang R.-G."/>
        </authorList>
    </citation>
    <scope>NUCLEOTIDE SEQUENCE</scope>
    <source>
        <strain evidence="5">WSP0</strain>
        <tissue evidence="5">Leaf</tissue>
    </source>
</reference>
<dbReference type="SUPFAM" id="SSF75471">
    <property type="entry name" value="YhbY-like"/>
    <property type="match status" value="1"/>
</dbReference>
<dbReference type="InterPro" id="IPR035920">
    <property type="entry name" value="YhbY-like_sf"/>
</dbReference>
<organism evidence="5 6">
    <name type="scientific">Rhododendron griersonianum</name>
    <dbReference type="NCBI Taxonomy" id="479676"/>
    <lineage>
        <taxon>Eukaryota</taxon>
        <taxon>Viridiplantae</taxon>
        <taxon>Streptophyta</taxon>
        <taxon>Embryophyta</taxon>
        <taxon>Tracheophyta</taxon>
        <taxon>Spermatophyta</taxon>
        <taxon>Magnoliopsida</taxon>
        <taxon>eudicotyledons</taxon>
        <taxon>Gunneridae</taxon>
        <taxon>Pentapetalae</taxon>
        <taxon>asterids</taxon>
        <taxon>Ericales</taxon>
        <taxon>Ericaceae</taxon>
        <taxon>Ericoideae</taxon>
        <taxon>Rhodoreae</taxon>
        <taxon>Rhododendron</taxon>
    </lineage>
</organism>
<feature type="region of interest" description="Disordered" evidence="3">
    <location>
        <begin position="1"/>
        <end position="40"/>
    </location>
</feature>
<dbReference type="SMART" id="SM01103">
    <property type="entry name" value="CRS1_YhbY"/>
    <property type="match status" value="1"/>
</dbReference>
<evidence type="ECO:0000313" key="5">
    <source>
        <dbReference type="EMBL" id="KAG5527329.1"/>
    </source>
</evidence>
<keyword evidence="6" id="KW-1185">Reference proteome</keyword>
<protein>
    <recommendedName>
        <fullName evidence="4">CRM domain-containing protein</fullName>
    </recommendedName>
</protein>
<dbReference type="Proteomes" id="UP000823749">
    <property type="component" value="Chromosome 10"/>
</dbReference>
<evidence type="ECO:0000256" key="2">
    <source>
        <dbReference type="PROSITE-ProRule" id="PRU00626"/>
    </source>
</evidence>
<accession>A0AAV6IL49</accession>
<evidence type="ECO:0000256" key="1">
    <source>
        <dbReference type="ARBA" id="ARBA00022884"/>
    </source>
</evidence>
<name>A0AAV6IL49_9ERIC</name>
<evidence type="ECO:0000313" key="6">
    <source>
        <dbReference type="Proteomes" id="UP000823749"/>
    </source>
</evidence>
<feature type="domain" description="CRM" evidence="4">
    <location>
        <begin position="110"/>
        <end position="209"/>
    </location>
</feature>
<dbReference type="Pfam" id="PF01985">
    <property type="entry name" value="CRS1_YhbY"/>
    <property type="match status" value="1"/>
</dbReference>
<dbReference type="PROSITE" id="PS51295">
    <property type="entry name" value="CRM"/>
    <property type="match status" value="1"/>
</dbReference>
<dbReference type="Gene3D" id="3.30.110.60">
    <property type="entry name" value="YhbY-like"/>
    <property type="match status" value="1"/>
</dbReference>